<gene>
    <name evidence="2" type="ORF">C3747_96g28</name>
</gene>
<reference evidence="2 3" key="1">
    <citation type="journal article" date="2018" name="Microb. Genom.">
        <title>Expanding an expanded genome: long-read sequencing of Trypanosoma cruzi.</title>
        <authorList>
            <person name="Berna L."/>
            <person name="Rodriguez M."/>
            <person name="Chiribao M.L."/>
            <person name="Parodi-Talice A."/>
            <person name="Pita S."/>
            <person name="Rijo G."/>
            <person name="Alvarez-Valin F."/>
            <person name="Robello C."/>
        </authorList>
    </citation>
    <scope>NUCLEOTIDE SEQUENCE [LARGE SCALE GENOMIC DNA]</scope>
    <source>
        <strain evidence="2 3">TCC</strain>
    </source>
</reference>
<dbReference type="VEuPathDB" id="TriTrypDB:TcG_01574"/>
<dbReference type="VEuPathDB" id="TriTrypDB:C4B63_10g424"/>
<dbReference type="EMBL" id="PRFC01000096">
    <property type="protein sequence ID" value="PWV07890.1"/>
    <property type="molecule type" value="Genomic_DNA"/>
</dbReference>
<evidence type="ECO:0000313" key="2">
    <source>
        <dbReference type="EMBL" id="PWV07890.1"/>
    </source>
</evidence>
<dbReference type="VEuPathDB" id="TriTrypDB:TCDM_06281"/>
<dbReference type="VEuPathDB" id="TriTrypDB:BCY84_15033"/>
<dbReference type="VEuPathDB" id="TriTrypDB:TcBrA4_0128130"/>
<dbReference type="VEuPathDB" id="TriTrypDB:TcCLB.506989.309"/>
<feature type="region of interest" description="Disordered" evidence="1">
    <location>
        <begin position="316"/>
        <end position="358"/>
    </location>
</feature>
<protein>
    <submittedName>
        <fullName evidence="2">Uncharacterized protein</fullName>
    </submittedName>
</protein>
<evidence type="ECO:0000313" key="3">
    <source>
        <dbReference type="Proteomes" id="UP000246078"/>
    </source>
</evidence>
<comment type="caution">
    <text evidence="2">The sequence shown here is derived from an EMBL/GenBank/DDBJ whole genome shotgun (WGS) entry which is preliminary data.</text>
</comment>
<dbReference type="VEuPathDB" id="TriTrypDB:TcYC6_0094980"/>
<accession>A0A2V2WH33</accession>
<organism evidence="2 3">
    <name type="scientific">Trypanosoma cruzi</name>
    <dbReference type="NCBI Taxonomy" id="5693"/>
    <lineage>
        <taxon>Eukaryota</taxon>
        <taxon>Discoba</taxon>
        <taxon>Euglenozoa</taxon>
        <taxon>Kinetoplastea</taxon>
        <taxon>Metakinetoplastina</taxon>
        <taxon>Trypanosomatida</taxon>
        <taxon>Trypanosomatidae</taxon>
        <taxon>Trypanosoma</taxon>
        <taxon>Schizotrypanum</taxon>
    </lineage>
</organism>
<proteinExistence type="predicted"/>
<dbReference type="AlphaFoldDB" id="A0A2V2WH33"/>
<name>A0A2V2WH33_TRYCR</name>
<evidence type="ECO:0000256" key="1">
    <source>
        <dbReference type="SAM" id="MobiDB-lite"/>
    </source>
</evidence>
<sequence length="535" mass="59182">MRREGRRTEKTWMKNHPMEGDDIVTSFYDVLCKRNPRTMKPCRNVFVPDTVVYERSFPRGWYTTDVRAREVMRRQGKDLDAATIEASFGRKVSDTCPIVATYLSTLEECVGNGVSETTTQVEVLNTESVGGFIARKKKREGILQRFVLPKGYHNSVIRAVWSPRVAMVQRRTNRFPIMDRKRAEKDPFAIAVTYEGPEYLSEEGTVSAHVALEVKSVCAEIVTHFFYTEHKHITRMVLYFKSDARDRLWLLWCGSLRVADRNSASEMPVNLAPRFGEPAPEGELDEDEVLRTADRAYFLVTRDEFFHGTYMRGNGPLATDAARPGESRTQASVTSGGRGAGEGGDATVPRGDEDGDDVPAELRVSMERLHVQEELVLDAFRDVFYRAYSHFLSGDAAPFELRVPPHVVNVLTEGCVADLMWVLKLRAVPCAGGESGGAGEGAMVYTIPPLHRTPLTQLGDTAANWIREHFASRWEALRRGVIAGGVPSCVPSAGAAAEQVERRVGDGQGADSRTAADATGACGGTVDPCDTAREL</sequence>
<dbReference type="VEuPathDB" id="TriTrypDB:TCSYLVIO_007664"/>
<dbReference type="VEuPathDB" id="TriTrypDB:TcCLB.506591.130"/>
<dbReference type="VEuPathDB" id="TriTrypDB:C3747_96g28"/>
<dbReference type="VEuPathDB" id="TriTrypDB:Tc_MARK_3065"/>
<dbReference type="VEuPathDB" id="TriTrypDB:ECC02_005483"/>
<dbReference type="VEuPathDB" id="TriTrypDB:TcCL_NonESM13542"/>
<dbReference type="VEuPathDB" id="TriTrypDB:TcCL_ESM02725"/>
<feature type="region of interest" description="Disordered" evidence="1">
    <location>
        <begin position="500"/>
        <end position="535"/>
    </location>
</feature>
<dbReference type="Proteomes" id="UP000246078">
    <property type="component" value="Unassembled WGS sequence"/>
</dbReference>